<keyword evidence="3" id="KW-1185">Reference proteome</keyword>
<gene>
    <name evidence="4" type="primary">LOC110975458</name>
</gene>
<name>A0A8B7XS36_ACAPL</name>
<keyword evidence="2" id="KW-1133">Transmembrane helix</keyword>
<dbReference type="PANTHER" id="PTHR37490:SF1">
    <property type="entry name" value="GLYCOSYLTRANSFERASE 2-LIKE DOMAIN-CONTAINING PROTEIN"/>
    <property type="match status" value="1"/>
</dbReference>
<evidence type="ECO:0000256" key="2">
    <source>
        <dbReference type="SAM" id="Phobius"/>
    </source>
</evidence>
<feature type="compositionally biased region" description="Polar residues" evidence="1">
    <location>
        <begin position="86"/>
        <end position="102"/>
    </location>
</feature>
<evidence type="ECO:0000313" key="3">
    <source>
        <dbReference type="Proteomes" id="UP000694845"/>
    </source>
</evidence>
<organism evidence="3 4">
    <name type="scientific">Acanthaster planci</name>
    <name type="common">Crown-of-thorns starfish</name>
    <dbReference type="NCBI Taxonomy" id="133434"/>
    <lineage>
        <taxon>Eukaryota</taxon>
        <taxon>Metazoa</taxon>
        <taxon>Echinodermata</taxon>
        <taxon>Eleutherozoa</taxon>
        <taxon>Asterozoa</taxon>
        <taxon>Asteroidea</taxon>
        <taxon>Valvatacea</taxon>
        <taxon>Valvatida</taxon>
        <taxon>Acanthasteridae</taxon>
        <taxon>Acanthaster</taxon>
    </lineage>
</organism>
<dbReference type="Pfam" id="PF11913">
    <property type="entry name" value="DUF3431"/>
    <property type="match status" value="1"/>
</dbReference>
<feature type="transmembrane region" description="Helical" evidence="2">
    <location>
        <begin position="20"/>
        <end position="38"/>
    </location>
</feature>
<evidence type="ECO:0000313" key="4">
    <source>
        <dbReference type="RefSeq" id="XP_022083668.1"/>
    </source>
</evidence>
<dbReference type="AlphaFoldDB" id="A0A8B7XS36"/>
<reference evidence="4" key="1">
    <citation type="submission" date="2025-08" db="UniProtKB">
        <authorList>
            <consortium name="RefSeq"/>
        </authorList>
    </citation>
    <scope>IDENTIFICATION</scope>
</reference>
<dbReference type="PANTHER" id="PTHR37490">
    <property type="entry name" value="EXPRESSED PROTEIN"/>
    <property type="match status" value="1"/>
</dbReference>
<feature type="region of interest" description="Disordered" evidence="1">
    <location>
        <begin position="69"/>
        <end position="105"/>
    </location>
</feature>
<sequence>MSMLSVGSDSRRPGGVRACVLPLLVFFVFVVGYLIGSWSSPLSTNPAAHPPPLPAETRKARERQLLDRSPNLANASLVSPPAAGSSKETASQTSSIGPQKQVSPPGRASLEYEVVVSHYNEPLDWLKPCAEQAGHVYHKGSDRGPPFDMYKWERLPNVGREAHTYLYHILQNYDSLAEVTVFLQGHGSQPHITWCFADPAEFVAMAKKNIFCKKHGSYGNWGRINHFGKWLKDLKAGSMRRAKSTVGEFYTALFGTRPPRAVPACYAGCFSASRANLQRHPKTFYQKALSFVNDHSNPEEGHYFERLWAAIINMH</sequence>
<protein>
    <submittedName>
        <fullName evidence="4">Uncharacterized protein LOC110975458 isoform X3</fullName>
    </submittedName>
</protein>
<dbReference type="OrthoDB" id="426718at2759"/>
<dbReference type="Proteomes" id="UP000694845">
    <property type="component" value="Unplaced"/>
</dbReference>
<dbReference type="InterPro" id="IPR021838">
    <property type="entry name" value="DUF3431"/>
</dbReference>
<accession>A0A8B7XS36</accession>
<evidence type="ECO:0000256" key="1">
    <source>
        <dbReference type="SAM" id="MobiDB-lite"/>
    </source>
</evidence>
<dbReference type="RefSeq" id="XP_022083668.1">
    <property type="nucleotide sequence ID" value="XM_022227976.1"/>
</dbReference>
<dbReference type="GeneID" id="110975458"/>
<keyword evidence="2" id="KW-0812">Transmembrane</keyword>
<proteinExistence type="predicted"/>
<keyword evidence="2" id="KW-0472">Membrane</keyword>